<feature type="domain" description="AMMECR1" evidence="1">
    <location>
        <begin position="14"/>
        <end position="193"/>
    </location>
</feature>
<dbReference type="EMBL" id="VMRY01000106">
    <property type="protein sequence ID" value="TVT50450.1"/>
    <property type="molecule type" value="Genomic_DNA"/>
</dbReference>
<dbReference type="Gene3D" id="3.30.700.20">
    <property type="entry name" value="Hypothetical protein ph0010, domain 1"/>
    <property type="match status" value="1"/>
</dbReference>
<dbReference type="NCBIfam" id="TIGR04335">
    <property type="entry name" value="AmmeMemoSam_A"/>
    <property type="match status" value="1"/>
</dbReference>
<dbReference type="InterPro" id="IPR023473">
    <property type="entry name" value="AMMECR1"/>
</dbReference>
<dbReference type="NCBIfam" id="TIGR00296">
    <property type="entry name" value="TIGR00296 family protein"/>
    <property type="match status" value="1"/>
</dbReference>
<dbReference type="PANTHER" id="PTHR13016">
    <property type="entry name" value="AMMECR1 HOMOLOG"/>
    <property type="match status" value="1"/>
</dbReference>
<organism evidence="2 3">
    <name type="scientific">Sedimenticola thiotaurini</name>
    <dbReference type="NCBI Taxonomy" id="1543721"/>
    <lineage>
        <taxon>Bacteria</taxon>
        <taxon>Pseudomonadati</taxon>
        <taxon>Pseudomonadota</taxon>
        <taxon>Gammaproteobacteria</taxon>
        <taxon>Chromatiales</taxon>
        <taxon>Sedimenticolaceae</taxon>
        <taxon>Sedimenticola</taxon>
    </lineage>
</organism>
<evidence type="ECO:0000313" key="2">
    <source>
        <dbReference type="EMBL" id="TVT50450.1"/>
    </source>
</evidence>
<protein>
    <submittedName>
        <fullName evidence="2">AmmeMemoRadiSam system protein A</fullName>
    </submittedName>
</protein>
<dbReference type="AlphaFoldDB" id="A0A558CNV4"/>
<evidence type="ECO:0000313" key="3">
    <source>
        <dbReference type="Proteomes" id="UP000317355"/>
    </source>
</evidence>
<dbReference type="Pfam" id="PF01871">
    <property type="entry name" value="AMMECR1"/>
    <property type="match status" value="1"/>
</dbReference>
<dbReference type="InterPro" id="IPR027485">
    <property type="entry name" value="AMMECR1_N"/>
</dbReference>
<evidence type="ECO:0000259" key="1">
    <source>
        <dbReference type="PROSITE" id="PS51112"/>
    </source>
</evidence>
<dbReference type="InterPro" id="IPR036071">
    <property type="entry name" value="AMMECR1_dom_sf"/>
</dbReference>
<dbReference type="PROSITE" id="PS51112">
    <property type="entry name" value="AMMECR1"/>
    <property type="match status" value="1"/>
</dbReference>
<proteinExistence type="predicted"/>
<dbReference type="InterPro" id="IPR027623">
    <property type="entry name" value="AmmeMemoSam_A"/>
</dbReference>
<dbReference type="PANTHER" id="PTHR13016:SF0">
    <property type="entry name" value="AMME SYNDROME CANDIDATE GENE 1 PROTEIN"/>
    <property type="match status" value="1"/>
</dbReference>
<name>A0A558CNV4_9GAMM</name>
<reference evidence="2 3" key="1">
    <citation type="submission" date="2019-07" db="EMBL/GenBank/DDBJ databases">
        <title>The pathways for chlorine oxyanion respiration interact through the shared metabolite chlorate.</title>
        <authorList>
            <person name="Barnum T.P."/>
            <person name="Cheng Y."/>
            <person name="Hill K.A."/>
            <person name="Lucas L.N."/>
            <person name="Carlson H.K."/>
            <person name="Coates J.D."/>
        </authorList>
    </citation>
    <scope>NUCLEOTIDE SEQUENCE [LARGE SCALE GENOMIC DNA]</scope>
    <source>
        <strain evidence="2">BK-3</strain>
    </source>
</reference>
<accession>A0A558CNV4</accession>
<sequence>MSSLKGLAEPLSDRDRSRLIDVAKASIRSGLDTDQPLSIAINDYPETLRQIRASFVTLNIHGRLRGCIGHLEAIQPLVKDVSQNAFAAAFQDPRFPALTNDEFPLTEIHLSLLTPAIPLVFSSESELLNLLSPGEDGLILEEGHHRGTFLPSVWDQLPDPKEFLRHLRIKAGLPVDYWSDTLRVLRYRTESFS</sequence>
<comment type="caution">
    <text evidence="2">The sequence shown here is derived from an EMBL/GenBank/DDBJ whole genome shotgun (WGS) entry which is preliminary data.</text>
</comment>
<dbReference type="Proteomes" id="UP000317355">
    <property type="component" value="Unassembled WGS sequence"/>
</dbReference>
<dbReference type="SUPFAM" id="SSF143447">
    <property type="entry name" value="AMMECR1-like"/>
    <property type="match status" value="1"/>
</dbReference>
<gene>
    <name evidence="2" type="primary">amrA</name>
    <name evidence="2" type="ORF">FHK82_16425</name>
</gene>
<dbReference type="InterPro" id="IPR002733">
    <property type="entry name" value="AMMECR1_domain"/>
</dbReference>
<dbReference type="Gene3D" id="3.30.1490.150">
    <property type="entry name" value="Hypothetical protein ph0010, domain 2"/>
    <property type="match status" value="1"/>
</dbReference>